<organism evidence="2 3">
    <name type="scientific">Anaerofilum hominis</name>
    <dbReference type="NCBI Taxonomy" id="2763016"/>
    <lineage>
        <taxon>Bacteria</taxon>
        <taxon>Bacillati</taxon>
        <taxon>Bacillota</taxon>
        <taxon>Clostridia</taxon>
        <taxon>Eubacteriales</taxon>
        <taxon>Oscillospiraceae</taxon>
        <taxon>Anaerofilum</taxon>
    </lineage>
</organism>
<gene>
    <name evidence="2" type="ORF">H8S23_11215</name>
</gene>
<dbReference type="GO" id="GO:0071111">
    <property type="term" value="F:cyclic-guanylate-specific phosphodiesterase activity"/>
    <property type="evidence" value="ECO:0007669"/>
    <property type="project" value="InterPro"/>
</dbReference>
<dbReference type="PANTHER" id="PTHR33121">
    <property type="entry name" value="CYCLIC DI-GMP PHOSPHODIESTERASE PDEF"/>
    <property type="match status" value="1"/>
</dbReference>
<name>A0A923I874_9FIRM</name>
<keyword evidence="3" id="KW-1185">Reference proteome</keyword>
<dbReference type="AlphaFoldDB" id="A0A923I874"/>
<comment type="caution">
    <text evidence="2">The sequence shown here is derived from an EMBL/GenBank/DDBJ whole genome shotgun (WGS) entry which is preliminary data.</text>
</comment>
<dbReference type="SUPFAM" id="SSF141868">
    <property type="entry name" value="EAL domain-like"/>
    <property type="match status" value="1"/>
</dbReference>
<dbReference type="PROSITE" id="PS50883">
    <property type="entry name" value="EAL"/>
    <property type="match status" value="1"/>
</dbReference>
<sequence>MPARTPPRVGRTCLSREIACLQPKYSACGERLVGAEALMRWRGPDGGMIPPADFIPLFERNGFVLRLDAFVFESVCRLLRGWLDGGLAPPPVSVNLSPLHQDA</sequence>
<dbReference type="InterPro" id="IPR001633">
    <property type="entry name" value="EAL_dom"/>
</dbReference>
<dbReference type="CDD" id="cd01948">
    <property type="entry name" value="EAL"/>
    <property type="match status" value="1"/>
</dbReference>
<proteinExistence type="predicted"/>
<dbReference type="Pfam" id="PF00563">
    <property type="entry name" value="EAL"/>
    <property type="match status" value="1"/>
</dbReference>
<dbReference type="Gene3D" id="3.20.20.450">
    <property type="entry name" value="EAL domain"/>
    <property type="match status" value="1"/>
</dbReference>
<evidence type="ECO:0000313" key="3">
    <source>
        <dbReference type="Proteomes" id="UP000659630"/>
    </source>
</evidence>
<reference evidence="2" key="1">
    <citation type="submission" date="2020-08" db="EMBL/GenBank/DDBJ databases">
        <title>Genome public.</title>
        <authorList>
            <person name="Liu C."/>
            <person name="Sun Q."/>
        </authorList>
    </citation>
    <scope>NUCLEOTIDE SEQUENCE</scope>
    <source>
        <strain evidence="2">BX8</strain>
    </source>
</reference>
<protein>
    <submittedName>
        <fullName evidence="2">EAL domain-containing protein</fullName>
    </submittedName>
</protein>
<dbReference type="InterPro" id="IPR050706">
    <property type="entry name" value="Cyclic-di-GMP_PDE-like"/>
</dbReference>
<evidence type="ECO:0000313" key="2">
    <source>
        <dbReference type="EMBL" id="MBC5582076.1"/>
    </source>
</evidence>
<dbReference type="InterPro" id="IPR035919">
    <property type="entry name" value="EAL_sf"/>
</dbReference>
<dbReference type="Proteomes" id="UP000659630">
    <property type="component" value="Unassembled WGS sequence"/>
</dbReference>
<feature type="domain" description="EAL" evidence="1">
    <location>
        <begin position="1"/>
        <end position="103"/>
    </location>
</feature>
<dbReference type="RefSeq" id="WP_186888620.1">
    <property type="nucleotide sequence ID" value="NZ_JACONZ010000004.1"/>
</dbReference>
<dbReference type="PANTHER" id="PTHR33121:SF79">
    <property type="entry name" value="CYCLIC DI-GMP PHOSPHODIESTERASE PDED-RELATED"/>
    <property type="match status" value="1"/>
</dbReference>
<accession>A0A923I874</accession>
<evidence type="ECO:0000259" key="1">
    <source>
        <dbReference type="PROSITE" id="PS50883"/>
    </source>
</evidence>
<dbReference type="EMBL" id="JACONZ010000004">
    <property type="protein sequence ID" value="MBC5582076.1"/>
    <property type="molecule type" value="Genomic_DNA"/>
</dbReference>